<dbReference type="Proteomes" id="UP000708208">
    <property type="component" value="Unassembled WGS sequence"/>
</dbReference>
<proteinExistence type="predicted"/>
<organism evidence="2 3">
    <name type="scientific">Allacma fusca</name>
    <dbReference type="NCBI Taxonomy" id="39272"/>
    <lineage>
        <taxon>Eukaryota</taxon>
        <taxon>Metazoa</taxon>
        <taxon>Ecdysozoa</taxon>
        <taxon>Arthropoda</taxon>
        <taxon>Hexapoda</taxon>
        <taxon>Collembola</taxon>
        <taxon>Symphypleona</taxon>
        <taxon>Sminthuridae</taxon>
        <taxon>Allacma</taxon>
    </lineage>
</organism>
<feature type="domain" description="Methyltransferase FkbM" evidence="1">
    <location>
        <begin position="136"/>
        <end position="290"/>
    </location>
</feature>
<evidence type="ECO:0000313" key="3">
    <source>
        <dbReference type="Proteomes" id="UP000708208"/>
    </source>
</evidence>
<dbReference type="InterPro" id="IPR006342">
    <property type="entry name" value="FkbM_mtfrase"/>
</dbReference>
<dbReference type="GO" id="GO:0005789">
    <property type="term" value="C:endoplasmic reticulum membrane"/>
    <property type="evidence" value="ECO:0007669"/>
    <property type="project" value="TreeGrafter"/>
</dbReference>
<dbReference type="GO" id="GO:0016197">
    <property type="term" value="P:endosomal transport"/>
    <property type="evidence" value="ECO:0007669"/>
    <property type="project" value="TreeGrafter"/>
</dbReference>
<dbReference type="InterPro" id="IPR053202">
    <property type="entry name" value="EGF_Rcpt_Signaling_Reg"/>
</dbReference>
<gene>
    <name evidence="2" type="ORF">AFUS01_LOCUS23266</name>
</gene>
<comment type="caution">
    <text evidence="2">The sequence shown here is derived from an EMBL/GenBank/DDBJ whole genome shotgun (WGS) entry which is preliminary data.</text>
</comment>
<dbReference type="PANTHER" id="PTHR34009">
    <property type="entry name" value="PROTEIN STAR"/>
    <property type="match status" value="1"/>
</dbReference>
<dbReference type="GO" id="GO:0005794">
    <property type="term" value="C:Golgi apparatus"/>
    <property type="evidence" value="ECO:0007669"/>
    <property type="project" value="TreeGrafter"/>
</dbReference>
<keyword evidence="3" id="KW-1185">Reference proteome</keyword>
<dbReference type="OrthoDB" id="6357215at2759"/>
<protein>
    <recommendedName>
        <fullName evidence="1">Methyltransferase FkbM domain-containing protein</fullName>
    </recommendedName>
</protein>
<name>A0A8J2KGR5_9HEXA</name>
<dbReference type="GO" id="GO:0031902">
    <property type="term" value="C:late endosome membrane"/>
    <property type="evidence" value="ECO:0007669"/>
    <property type="project" value="TreeGrafter"/>
</dbReference>
<accession>A0A8J2KGR5</accession>
<dbReference type="PANTHER" id="PTHR34009:SF2">
    <property type="entry name" value="PROTEIN STAR"/>
    <property type="match status" value="1"/>
</dbReference>
<dbReference type="EMBL" id="CAJVCH010278465">
    <property type="protein sequence ID" value="CAG7734904.1"/>
    <property type="molecule type" value="Genomic_DNA"/>
</dbReference>
<dbReference type="GO" id="GO:0005886">
    <property type="term" value="C:plasma membrane"/>
    <property type="evidence" value="ECO:0007669"/>
    <property type="project" value="TreeGrafter"/>
</dbReference>
<dbReference type="AlphaFoldDB" id="A0A8J2KGR5"/>
<dbReference type="GO" id="GO:0006888">
    <property type="term" value="P:endoplasmic reticulum to Golgi vesicle-mediated transport"/>
    <property type="evidence" value="ECO:0007669"/>
    <property type="project" value="TreeGrafter"/>
</dbReference>
<evidence type="ECO:0000259" key="1">
    <source>
        <dbReference type="Pfam" id="PF05050"/>
    </source>
</evidence>
<sequence length="320" mass="36167">MLFLRPSDYFSRNFLRSPAAGVSSFFRILILTELIAISLFLARLAIVNQTPPACDCSSFTKQGGDKNVSIWDKTNVSMDDPELVSAVRQMLIPPSISKTKLKEREYMKAGFNPSAGQVQLIENILISFGKDGFFIECGANDGEWYSNTLWLERTLNWKGLLIEADPVAFRKLKGKNRNAWTLNMCLASTKSPKRLPFFQTGGVMGGLIKPKHHFPDPVQVQCVPFYTILLAVDRTVIDFFSLDIEGTELDVLRTIPFDKVFIKVLAIEHILIKEGKEALRKFMESHGYRFFTQFVHPRGLAGDSIFIHSSLIYNETSKVT</sequence>
<dbReference type="Pfam" id="PF05050">
    <property type="entry name" value="Methyltransf_21"/>
    <property type="match status" value="1"/>
</dbReference>
<reference evidence="2" key="1">
    <citation type="submission" date="2021-06" db="EMBL/GenBank/DDBJ databases">
        <authorList>
            <person name="Hodson N. C."/>
            <person name="Mongue J. A."/>
            <person name="Jaron S. K."/>
        </authorList>
    </citation>
    <scope>NUCLEOTIDE SEQUENCE</scope>
</reference>
<evidence type="ECO:0000313" key="2">
    <source>
        <dbReference type="EMBL" id="CAG7734904.1"/>
    </source>
</evidence>